<dbReference type="OrthoDB" id="922993at2"/>
<accession>A0A7L4UMH2</accession>
<evidence type="ECO:0000313" key="1">
    <source>
        <dbReference type="EMBL" id="PVX49285.1"/>
    </source>
</evidence>
<keyword evidence="2" id="KW-1185">Reference proteome</keyword>
<dbReference type="Proteomes" id="UP000251835">
    <property type="component" value="Unassembled WGS sequence"/>
</dbReference>
<evidence type="ECO:0008006" key="3">
    <source>
        <dbReference type="Google" id="ProtNLM"/>
    </source>
</evidence>
<comment type="caution">
    <text evidence="1">The sequence shown here is derived from an EMBL/GenBank/DDBJ whole genome shotgun (WGS) entry which is preliminary data.</text>
</comment>
<dbReference type="AlphaFoldDB" id="A0A7L4UMH2"/>
<name>A0A7L4UMH2_BALHA</name>
<organism evidence="1 2">
    <name type="scientific">Balneicella halophila</name>
    <dbReference type="NCBI Taxonomy" id="1537566"/>
    <lineage>
        <taxon>Bacteria</taxon>
        <taxon>Pseudomonadati</taxon>
        <taxon>Bacteroidota</taxon>
        <taxon>Bacteroidia</taxon>
        <taxon>Bacteroidales</taxon>
        <taxon>Balneicellaceae</taxon>
        <taxon>Balneicella</taxon>
    </lineage>
</organism>
<dbReference type="EMBL" id="QENZ01000007">
    <property type="protein sequence ID" value="PVX49285.1"/>
    <property type="molecule type" value="Genomic_DNA"/>
</dbReference>
<proteinExistence type="predicted"/>
<sequence>MKLLIEEEEYPVDLLESIFDDLKFYKQNGLKGTVKTVGYYHSYKKKELVLMLPKVFMENGVETVFKGTKDELYNSLEQTSIKHDSKYQWLRELSIHFYNSLVEYNNRWNQTGLISPSRTFELNTNLGEDNYSYLDIVLSIVNFYKKNKNHILYRHIEQVTNNASRPKWEKTIRKSLPLMANSKTPIYFNIRNKRKVVNTEEELITYFFSILNHLNNQHNLNLKIDKSYKLFKDDAFINLCKDEYGLRKLKKIKYRYFNDTLKRMYQLCELYFSNNDYASSKKEKEEFLCTNNYNIIFEDMIDKLFTDKIAEDENIQNLKKNKDGKIIDHIYEDKSLIDRSNIFFIGDSKYYKSDNTVGQNSKYKQITYAKNIIQYNIDLWNTKGEFHNENIRYRDDETEGYNITPNFFIYGHIEDPNDFENPQIIQKTPKPEVSYHWSDRLFDRDTLFVHQYSINFLFVLKSYTAYNSYKLKSFRDDVKKKFRSGFIDYFNNAEVCGFTFYQCSLQPSEFPNYIRNRFKDFNGKSIITQDNRLIIAIHQNDDSLNQYLLDFEALENFQ</sequence>
<evidence type="ECO:0000313" key="2">
    <source>
        <dbReference type="Proteomes" id="UP000251835"/>
    </source>
</evidence>
<reference evidence="1 2" key="1">
    <citation type="submission" date="2018-05" db="EMBL/GenBank/DDBJ databases">
        <title>Genomic Encyclopedia of Type Strains, Phase IV (KMG-IV): sequencing the most valuable type-strain genomes for metagenomic binning, comparative biology and taxonomic classification.</title>
        <authorList>
            <person name="Goeker M."/>
        </authorList>
    </citation>
    <scope>NUCLEOTIDE SEQUENCE [LARGE SCALE GENOMIC DNA]</scope>
    <source>
        <strain evidence="1 2">DSM 28579</strain>
    </source>
</reference>
<gene>
    <name evidence="1" type="ORF">C7377_1831</name>
</gene>
<dbReference type="RefSeq" id="WP_116497033.1">
    <property type="nucleotide sequence ID" value="NZ_QENZ01000007.1"/>
</dbReference>
<protein>
    <recommendedName>
        <fullName evidence="3">LlaJI restriction endonuclease</fullName>
    </recommendedName>
</protein>